<dbReference type="EMBL" id="FWXJ01000001">
    <property type="protein sequence ID" value="SMC31111.1"/>
    <property type="molecule type" value="Genomic_DNA"/>
</dbReference>
<sequence>MFNFLKAPEAKNEILVSLYKFKSTFWSVAAFTAVMNMLLLVPSFYMLEVYDRVLTSRNEYTLLMLTAFLLFLNLLYAGLESIRSHTVIAIGKKIDSELNQRTYTAAFEQNLKQKGGNAGQALNDLTTLRQFVTGPALYAFFDVPWFPIYLIVIFIFNFWLGVFSTVCVLIVLTVAVINESITNEPLGKANNLAVASSNLATNNLRSSDVLETMGMLPGIRKRWYDLHSKFLTLQEVASQRSSNMTSLTKFFRTSFQSLALGFAAYLVLENLLSPGMMIAASILLGKALGPVEAVIGVWRQWSGVKSAYNRLDKLLADNPPRVVGMSLPKPKGYVELEGVYAAPPGVSKPVIKNVAFKLEPGDVLGVIGASASGKSTLAKVMVGLWPGAPNCARLDGADIYRWNKDELGSSIGYVPQDIDMFPGTVSENIARFNDFTPEDVIEAAQTAGVHEMILRFPQGYDTKLGDATFGLSGGQKQRIALARALYGKPNLIVLDEPNSNLDDIGEDSLIVAIKKLKERNATVVLVTHRVSILAVTSKLLLLDDGMMKAFGPTQKIMQDIQDAHKKQLATQDPMAIENGGGQVA</sequence>
<keyword evidence="13" id="KW-1185">Reference proteome</keyword>
<feature type="transmembrane region" description="Helical" evidence="9">
    <location>
        <begin position="59"/>
        <end position="79"/>
    </location>
</feature>
<dbReference type="InterPro" id="IPR003439">
    <property type="entry name" value="ABC_transporter-like_ATP-bd"/>
</dbReference>
<evidence type="ECO:0000259" key="11">
    <source>
        <dbReference type="PROSITE" id="PS50929"/>
    </source>
</evidence>
<keyword evidence="12" id="KW-0378">Hydrolase</keyword>
<dbReference type="Proteomes" id="UP000192708">
    <property type="component" value="Unassembled WGS sequence"/>
</dbReference>
<dbReference type="InterPro" id="IPR010128">
    <property type="entry name" value="ATPase_T1SS_PrtD-like"/>
</dbReference>
<dbReference type="InterPro" id="IPR011527">
    <property type="entry name" value="ABC1_TM_dom"/>
</dbReference>
<keyword evidence="6 12" id="KW-0067">ATP-binding</keyword>
<dbReference type="PROSITE" id="PS50929">
    <property type="entry name" value="ABC_TM1F"/>
    <property type="match status" value="1"/>
</dbReference>
<dbReference type="GO" id="GO:0034040">
    <property type="term" value="F:ATPase-coupled lipid transmembrane transporter activity"/>
    <property type="evidence" value="ECO:0007669"/>
    <property type="project" value="TreeGrafter"/>
</dbReference>
<gene>
    <name evidence="12" type="ORF">SAMN06296008_101381</name>
</gene>
<evidence type="ECO:0000256" key="9">
    <source>
        <dbReference type="SAM" id="Phobius"/>
    </source>
</evidence>
<dbReference type="InterPro" id="IPR047957">
    <property type="entry name" value="ABC_AprD-like_6TM"/>
</dbReference>
<comment type="subcellular location">
    <subcellularLocation>
        <location evidence="1">Cell membrane</location>
        <topology evidence="1">Multi-pass membrane protein</topology>
    </subcellularLocation>
</comment>
<dbReference type="SUPFAM" id="SSF90123">
    <property type="entry name" value="ABC transporter transmembrane region"/>
    <property type="match status" value="1"/>
</dbReference>
<dbReference type="GO" id="GO:0006508">
    <property type="term" value="P:proteolysis"/>
    <property type="evidence" value="ECO:0007669"/>
    <property type="project" value="UniProtKB-KW"/>
</dbReference>
<dbReference type="InterPro" id="IPR036640">
    <property type="entry name" value="ABC1_TM_sf"/>
</dbReference>
<keyword evidence="8 9" id="KW-0472">Membrane</keyword>
<dbReference type="RefSeq" id="WP_084282156.1">
    <property type="nucleotide sequence ID" value="NZ_FWXJ01000001.1"/>
</dbReference>
<dbReference type="PROSITE" id="PS50893">
    <property type="entry name" value="ABC_TRANSPORTER_2"/>
    <property type="match status" value="1"/>
</dbReference>
<proteinExistence type="predicted"/>
<protein>
    <submittedName>
        <fullName evidence="12">ATP-binding cassette, subfamily C, exporter for protease/lipase</fullName>
    </submittedName>
</protein>
<dbReference type="InterPro" id="IPR039421">
    <property type="entry name" value="Type_1_exporter"/>
</dbReference>
<evidence type="ECO:0000256" key="8">
    <source>
        <dbReference type="ARBA" id="ARBA00023136"/>
    </source>
</evidence>
<reference evidence="12 13" key="1">
    <citation type="submission" date="2017-04" db="EMBL/GenBank/DDBJ databases">
        <authorList>
            <person name="Afonso C.L."/>
            <person name="Miller P.J."/>
            <person name="Scott M.A."/>
            <person name="Spackman E."/>
            <person name="Goraichik I."/>
            <person name="Dimitrov K.M."/>
            <person name="Suarez D.L."/>
            <person name="Swayne D.E."/>
        </authorList>
    </citation>
    <scope>NUCLEOTIDE SEQUENCE [LARGE SCALE GENOMIC DNA]</scope>
    <source>
        <strain evidence="12 13">VK13</strain>
    </source>
</reference>
<dbReference type="Pfam" id="PF00005">
    <property type="entry name" value="ABC_tran"/>
    <property type="match status" value="1"/>
</dbReference>
<keyword evidence="7 9" id="KW-1133">Transmembrane helix</keyword>
<dbReference type="STRING" id="1938817.SAMN06296008_101381"/>
<organism evidence="12 13">
    <name type="scientific">Polynucleobacter kasalickyi</name>
    <dbReference type="NCBI Taxonomy" id="1938817"/>
    <lineage>
        <taxon>Bacteria</taxon>
        <taxon>Pseudomonadati</taxon>
        <taxon>Pseudomonadota</taxon>
        <taxon>Betaproteobacteria</taxon>
        <taxon>Burkholderiales</taxon>
        <taxon>Burkholderiaceae</taxon>
        <taxon>Polynucleobacter</taxon>
    </lineage>
</organism>
<accession>A0A1W1Y5K8</accession>
<dbReference type="OrthoDB" id="8554730at2"/>
<evidence type="ECO:0000256" key="5">
    <source>
        <dbReference type="ARBA" id="ARBA00022741"/>
    </source>
</evidence>
<dbReference type="GO" id="GO:0016887">
    <property type="term" value="F:ATP hydrolysis activity"/>
    <property type="evidence" value="ECO:0007669"/>
    <property type="project" value="InterPro"/>
</dbReference>
<evidence type="ECO:0000259" key="10">
    <source>
        <dbReference type="PROSITE" id="PS50893"/>
    </source>
</evidence>
<feature type="transmembrane region" description="Helical" evidence="9">
    <location>
        <begin position="148"/>
        <end position="177"/>
    </location>
</feature>
<dbReference type="Gene3D" id="1.20.1560.10">
    <property type="entry name" value="ABC transporter type 1, transmembrane domain"/>
    <property type="match status" value="1"/>
</dbReference>
<dbReference type="SMART" id="SM00382">
    <property type="entry name" value="AAA"/>
    <property type="match status" value="1"/>
</dbReference>
<keyword evidence="3" id="KW-0997">Cell inner membrane</keyword>
<dbReference type="PANTHER" id="PTHR24221:SF248">
    <property type="entry name" value="ABC TRANSPORTER TRANSMEMBRANE REGION"/>
    <property type="match status" value="1"/>
</dbReference>
<dbReference type="GO" id="GO:0030253">
    <property type="term" value="P:protein secretion by the type I secretion system"/>
    <property type="evidence" value="ECO:0007669"/>
    <property type="project" value="InterPro"/>
</dbReference>
<dbReference type="GO" id="GO:0008233">
    <property type="term" value="F:peptidase activity"/>
    <property type="evidence" value="ECO:0007669"/>
    <property type="project" value="UniProtKB-KW"/>
</dbReference>
<dbReference type="NCBIfam" id="TIGR01842">
    <property type="entry name" value="type_I_sec_PrtD"/>
    <property type="match status" value="1"/>
</dbReference>
<dbReference type="InterPro" id="IPR003593">
    <property type="entry name" value="AAA+_ATPase"/>
</dbReference>
<dbReference type="InterPro" id="IPR017871">
    <property type="entry name" value="ABC_transporter-like_CS"/>
</dbReference>
<dbReference type="InterPro" id="IPR027417">
    <property type="entry name" value="P-loop_NTPase"/>
</dbReference>
<dbReference type="CDD" id="cd18586">
    <property type="entry name" value="ABC_6TM_PrtD_like"/>
    <property type="match status" value="1"/>
</dbReference>
<keyword evidence="2" id="KW-1003">Cell membrane</keyword>
<dbReference type="AlphaFoldDB" id="A0A1W1Y5K8"/>
<feature type="transmembrane region" description="Helical" evidence="9">
    <location>
        <begin position="25"/>
        <end position="47"/>
    </location>
</feature>
<evidence type="ECO:0000256" key="2">
    <source>
        <dbReference type="ARBA" id="ARBA00022475"/>
    </source>
</evidence>
<dbReference type="GO" id="GO:0140359">
    <property type="term" value="F:ABC-type transporter activity"/>
    <property type="evidence" value="ECO:0007669"/>
    <property type="project" value="InterPro"/>
</dbReference>
<evidence type="ECO:0000256" key="6">
    <source>
        <dbReference type="ARBA" id="ARBA00022840"/>
    </source>
</evidence>
<dbReference type="PROSITE" id="PS00211">
    <property type="entry name" value="ABC_TRANSPORTER_1"/>
    <property type="match status" value="1"/>
</dbReference>
<dbReference type="PANTHER" id="PTHR24221">
    <property type="entry name" value="ATP-BINDING CASSETTE SUB-FAMILY B"/>
    <property type="match status" value="1"/>
</dbReference>
<evidence type="ECO:0000256" key="3">
    <source>
        <dbReference type="ARBA" id="ARBA00022519"/>
    </source>
</evidence>
<keyword evidence="4 9" id="KW-0812">Transmembrane</keyword>
<keyword evidence="5" id="KW-0547">Nucleotide-binding</keyword>
<dbReference type="SUPFAM" id="SSF52540">
    <property type="entry name" value="P-loop containing nucleoside triphosphate hydrolases"/>
    <property type="match status" value="1"/>
</dbReference>
<feature type="domain" description="ABC transporter" evidence="10">
    <location>
        <begin position="334"/>
        <end position="569"/>
    </location>
</feature>
<evidence type="ECO:0000256" key="1">
    <source>
        <dbReference type="ARBA" id="ARBA00004651"/>
    </source>
</evidence>
<dbReference type="Gene3D" id="3.40.50.300">
    <property type="entry name" value="P-loop containing nucleotide triphosphate hydrolases"/>
    <property type="match status" value="1"/>
</dbReference>
<keyword evidence="12" id="KW-0645">Protease</keyword>
<evidence type="ECO:0000256" key="7">
    <source>
        <dbReference type="ARBA" id="ARBA00022989"/>
    </source>
</evidence>
<dbReference type="GO" id="GO:0005886">
    <property type="term" value="C:plasma membrane"/>
    <property type="evidence" value="ECO:0007669"/>
    <property type="project" value="UniProtKB-SubCell"/>
</dbReference>
<feature type="domain" description="ABC transmembrane type-1" evidence="11">
    <location>
        <begin position="28"/>
        <end position="303"/>
    </location>
</feature>
<dbReference type="GO" id="GO:0005524">
    <property type="term" value="F:ATP binding"/>
    <property type="evidence" value="ECO:0007669"/>
    <property type="project" value="UniProtKB-KW"/>
</dbReference>
<evidence type="ECO:0000313" key="12">
    <source>
        <dbReference type="EMBL" id="SMC31111.1"/>
    </source>
</evidence>
<evidence type="ECO:0000313" key="13">
    <source>
        <dbReference type="Proteomes" id="UP000192708"/>
    </source>
</evidence>
<dbReference type="GO" id="GO:0030256">
    <property type="term" value="C:type I protein secretion system complex"/>
    <property type="evidence" value="ECO:0007669"/>
    <property type="project" value="InterPro"/>
</dbReference>
<name>A0A1W1Y5K8_9BURK</name>
<evidence type="ECO:0000256" key="4">
    <source>
        <dbReference type="ARBA" id="ARBA00022692"/>
    </source>
</evidence>